<dbReference type="Gene3D" id="3.40.47.10">
    <property type="match status" value="1"/>
</dbReference>
<name>A0ABQ1TVD2_9BACT</name>
<keyword evidence="3" id="KW-1185">Reference proteome</keyword>
<reference evidence="3" key="1">
    <citation type="journal article" date="2019" name="Int. J. Syst. Evol. Microbiol.">
        <title>The Global Catalogue of Microorganisms (GCM) 10K type strain sequencing project: providing services to taxonomists for standard genome sequencing and annotation.</title>
        <authorList>
            <consortium name="The Broad Institute Genomics Platform"/>
            <consortium name="The Broad Institute Genome Sequencing Center for Infectious Disease"/>
            <person name="Wu L."/>
            <person name="Ma J."/>
        </authorList>
    </citation>
    <scope>NUCLEOTIDE SEQUENCE [LARGE SCALE GENOMIC DNA]</scope>
    <source>
        <strain evidence="3">CGMCC 1.15197</strain>
    </source>
</reference>
<sequence length="213" mass="23246">METSIIASCAIRGHQIFLNGTLRYEAPAAASLTEFLVGAYRHFGLSYPKFFKMDVLCKLAFLTAELLLPATGILDRLDAGGIGVVLANRSSSLLTDLAHQQSIQEADNHFPSPAVFVYTLPNIAIGEISIRHQLSGENTLFVADAYSPDTLQAYVAQLLAEGSCQACLCGWLEAGLTSHETFFYVVESHEPSSTTRRPHHVPALETLYAQPLY</sequence>
<protein>
    <recommendedName>
        <fullName evidence="1">Beta-ketoacyl synthase-like N-terminal domain-containing protein</fullName>
    </recommendedName>
</protein>
<evidence type="ECO:0000313" key="3">
    <source>
        <dbReference type="Proteomes" id="UP000632273"/>
    </source>
</evidence>
<proteinExistence type="predicted"/>
<dbReference type="RefSeq" id="WP_188812431.1">
    <property type="nucleotide sequence ID" value="NZ_BMHT01000002.1"/>
</dbReference>
<accession>A0ABQ1TVD2</accession>
<dbReference type="InterPro" id="IPR016039">
    <property type="entry name" value="Thiolase-like"/>
</dbReference>
<feature type="domain" description="Beta-ketoacyl synthase-like N-terminal" evidence="1">
    <location>
        <begin position="43"/>
        <end position="178"/>
    </location>
</feature>
<dbReference type="EMBL" id="BMHT01000002">
    <property type="protein sequence ID" value="GGF03900.1"/>
    <property type="molecule type" value="Genomic_DNA"/>
</dbReference>
<organism evidence="2 3">
    <name type="scientific">Hymenobacter cavernae</name>
    <dbReference type="NCBI Taxonomy" id="2044852"/>
    <lineage>
        <taxon>Bacteria</taxon>
        <taxon>Pseudomonadati</taxon>
        <taxon>Bacteroidota</taxon>
        <taxon>Cytophagia</taxon>
        <taxon>Cytophagales</taxon>
        <taxon>Hymenobacteraceae</taxon>
        <taxon>Hymenobacter</taxon>
    </lineage>
</organism>
<dbReference type="Pfam" id="PF00109">
    <property type="entry name" value="ketoacyl-synt"/>
    <property type="match status" value="1"/>
</dbReference>
<evidence type="ECO:0000313" key="2">
    <source>
        <dbReference type="EMBL" id="GGF03900.1"/>
    </source>
</evidence>
<comment type="caution">
    <text evidence="2">The sequence shown here is derived from an EMBL/GenBank/DDBJ whole genome shotgun (WGS) entry which is preliminary data.</text>
</comment>
<dbReference type="InterPro" id="IPR014030">
    <property type="entry name" value="Ketoacyl_synth_N"/>
</dbReference>
<evidence type="ECO:0000259" key="1">
    <source>
        <dbReference type="Pfam" id="PF00109"/>
    </source>
</evidence>
<dbReference type="Proteomes" id="UP000632273">
    <property type="component" value="Unassembled WGS sequence"/>
</dbReference>
<dbReference type="SUPFAM" id="SSF53901">
    <property type="entry name" value="Thiolase-like"/>
    <property type="match status" value="1"/>
</dbReference>
<gene>
    <name evidence="2" type="ORF">GCM10011383_13710</name>
</gene>